<evidence type="ECO:0000313" key="1">
    <source>
        <dbReference type="EMBL" id="TWP52743.1"/>
    </source>
</evidence>
<organism evidence="1 2">
    <name type="scientific">Lentzea tibetensis</name>
    <dbReference type="NCBI Taxonomy" id="2591470"/>
    <lineage>
        <taxon>Bacteria</taxon>
        <taxon>Bacillati</taxon>
        <taxon>Actinomycetota</taxon>
        <taxon>Actinomycetes</taxon>
        <taxon>Pseudonocardiales</taxon>
        <taxon>Pseudonocardiaceae</taxon>
        <taxon>Lentzea</taxon>
    </lineage>
</organism>
<sequence>MFPLLTLAGVVLLVYELVLHRWLVHEIARIAGPGMVGNMLPQDVLRTFLDSIYGENAANHDVVSGVLGGEGVRPGGEGLTISTHTTVELEASAIDHDTYHLMSTVSYSFKTPVANDKFVIFATCDPLLRDSIIAGCRLPLCDLWYVGDPDLFHESIEDMLPSVNIGMSYTDESNRLHTAALERVKPTDVKFERWADYLTFFREPMGPMPRQNPRRHLNTLRIFECDLSGLAYADHIVSTIERLTVQVTTLQPVDEGFLYWQSPYPCYVDTISLKVTDLSVHDRVFEYRIMPFTFRSNTESVRWLPADQLDDLDVRSWLLPGHGVVLVWREAR</sequence>
<name>A0A563EYP4_9PSEU</name>
<dbReference type="Proteomes" id="UP000316639">
    <property type="component" value="Unassembled WGS sequence"/>
</dbReference>
<dbReference type="EMBL" id="VOBR01000005">
    <property type="protein sequence ID" value="TWP52743.1"/>
    <property type="molecule type" value="Genomic_DNA"/>
</dbReference>
<protein>
    <submittedName>
        <fullName evidence="1">Uncharacterized protein</fullName>
    </submittedName>
</protein>
<dbReference type="AlphaFoldDB" id="A0A563EYP4"/>
<proteinExistence type="predicted"/>
<evidence type="ECO:0000313" key="2">
    <source>
        <dbReference type="Proteomes" id="UP000316639"/>
    </source>
</evidence>
<comment type="caution">
    <text evidence="1">The sequence shown here is derived from an EMBL/GenBank/DDBJ whole genome shotgun (WGS) entry which is preliminary data.</text>
</comment>
<dbReference type="OrthoDB" id="3656879at2"/>
<reference evidence="1 2" key="1">
    <citation type="submission" date="2019-07" db="EMBL/GenBank/DDBJ databases">
        <title>Lentzea xizangensis sp. nov., isolated from Qinghai-Tibetan Plateau Soils.</title>
        <authorList>
            <person name="Huang J."/>
        </authorList>
    </citation>
    <scope>NUCLEOTIDE SEQUENCE [LARGE SCALE GENOMIC DNA]</scope>
    <source>
        <strain evidence="1 2">FXJ1.1311</strain>
    </source>
</reference>
<keyword evidence="2" id="KW-1185">Reference proteome</keyword>
<accession>A0A563EYP4</accession>
<gene>
    <name evidence="1" type="ORF">FKR81_10115</name>
</gene>